<comment type="function">
    <text evidence="2">Involved in the assembly of mitochondrial and cytoplasmic iron-sulfur proteins. Probably involved in the binding of an intermediate of Fe/S cluster assembly.</text>
</comment>
<dbReference type="InterPro" id="IPR035903">
    <property type="entry name" value="HesB-like_dom_sf"/>
</dbReference>
<evidence type="ECO:0000256" key="4">
    <source>
        <dbReference type="SAM" id="MobiDB-lite"/>
    </source>
</evidence>
<dbReference type="InterPro" id="IPR016092">
    <property type="entry name" value="ATAP"/>
</dbReference>
<dbReference type="InterPro" id="IPR017870">
    <property type="entry name" value="FeS_cluster_insertion_CS"/>
</dbReference>
<protein>
    <recommendedName>
        <fullName evidence="3">Iron-sulfur assembly protein 1</fullName>
    </recommendedName>
</protein>
<dbReference type="SUPFAM" id="SSF89360">
    <property type="entry name" value="HesB-like domain"/>
    <property type="match status" value="1"/>
</dbReference>
<feature type="compositionally biased region" description="Polar residues" evidence="4">
    <location>
        <begin position="95"/>
        <end position="116"/>
    </location>
</feature>
<dbReference type="RefSeq" id="XP_028468267.1">
    <property type="nucleotide sequence ID" value="XM_028607793.1"/>
</dbReference>
<dbReference type="NCBIfam" id="TIGR00049">
    <property type="entry name" value="iron-sulfur cluster assembly accessory protein"/>
    <property type="match status" value="1"/>
</dbReference>
<name>A0A3N2Q131_SODAK</name>
<dbReference type="GO" id="GO:0016226">
    <property type="term" value="P:iron-sulfur cluster assembly"/>
    <property type="evidence" value="ECO:0007669"/>
    <property type="project" value="InterPro"/>
</dbReference>
<dbReference type="GeneID" id="39576271"/>
<dbReference type="GO" id="GO:0051537">
    <property type="term" value="F:2 iron, 2 sulfur cluster binding"/>
    <property type="evidence" value="ECO:0007669"/>
    <property type="project" value="TreeGrafter"/>
</dbReference>
<dbReference type="Gene3D" id="2.60.300.12">
    <property type="entry name" value="HesB-like domain"/>
    <property type="match status" value="1"/>
</dbReference>
<evidence type="ECO:0000256" key="1">
    <source>
        <dbReference type="ARBA" id="ARBA00006718"/>
    </source>
</evidence>
<dbReference type="GO" id="GO:0005739">
    <property type="term" value="C:mitochondrion"/>
    <property type="evidence" value="ECO:0007669"/>
    <property type="project" value="TreeGrafter"/>
</dbReference>
<reference evidence="6 7" key="1">
    <citation type="journal article" date="2018" name="Mol. Ecol.">
        <title>The obligate alkalophilic soda-lake fungus Sodiomyces alkalinus has shifted to a protein diet.</title>
        <authorList>
            <person name="Grum-Grzhimaylo A.A."/>
            <person name="Falkoski D.L."/>
            <person name="van den Heuvel J."/>
            <person name="Valero-Jimenez C.A."/>
            <person name="Min B."/>
            <person name="Choi I.G."/>
            <person name="Lipzen A."/>
            <person name="Daum C.G."/>
            <person name="Aanen D.K."/>
            <person name="Tsang A."/>
            <person name="Henrissat B."/>
            <person name="Bilanenko E.N."/>
            <person name="de Vries R.P."/>
            <person name="van Kan J.A.L."/>
            <person name="Grigoriev I.V."/>
            <person name="Debets A.J.M."/>
        </authorList>
    </citation>
    <scope>NUCLEOTIDE SEQUENCE [LARGE SCALE GENOMIC DNA]</scope>
    <source>
        <strain evidence="6 7">F11</strain>
    </source>
</reference>
<feature type="compositionally biased region" description="Low complexity" evidence="4">
    <location>
        <begin position="117"/>
        <end position="126"/>
    </location>
</feature>
<organism evidence="6 7">
    <name type="scientific">Sodiomyces alkalinus (strain CBS 110278 / VKM F-3762 / F11)</name>
    <name type="common">Alkaliphilic filamentous fungus</name>
    <dbReference type="NCBI Taxonomy" id="1314773"/>
    <lineage>
        <taxon>Eukaryota</taxon>
        <taxon>Fungi</taxon>
        <taxon>Dikarya</taxon>
        <taxon>Ascomycota</taxon>
        <taxon>Pezizomycotina</taxon>
        <taxon>Sordariomycetes</taxon>
        <taxon>Hypocreomycetidae</taxon>
        <taxon>Glomerellales</taxon>
        <taxon>Plectosphaerellaceae</taxon>
        <taxon>Sodiomyces</taxon>
    </lineage>
</organism>
<proteinExistence type="inferred from homology"/>
<dbReference type="AlphaFoldDB" id="A0A3N2Q131"/>
<feature type="compositionally biased region" description="Low complexity" evidence="4">
    <location>
        <begin position="134"/>
        <end position="158"/>
    </location>
</feature>
<dbReference type="PANTHER" id="PTHR10072">
    <property type="entry name" value="IRON-SULFUR CLUSTER ASSEMBLY PROTEIN"/>
    <property type="match status" value="1"/>
</dbReference>
<dbReference type="FunFam" id="2.60.300.12:FF:000001">
    <property type="entry name" value="Iron-binding protein IscA"/>
    <property type="match status" value="1"/>
</dbReference>
<evidence type="ECO:0000256" key="2">
    <source>
        <dbReference type="ARBA" id="ARBA00054873"/>
    </source>
</evidence>
<keyword evidence="7" id="KW-1185">Reference proteome</keyword>
<feature type="domain" description="Core" evidence="5">
    <location>
        <begin position="172"/>
        <end position="271"/>
    </location>
</feature>
<evidence type="ECO:0000256" key="3">
    <source>
        <dbReference type="ARBA" id="ARBA00071673"/>
    </source>
</evidence>
<evidence type="ECO:0000313" key="7">
    <source>
        <dbReference type="Proteomes" id="UP000272025"/>
    </source>
</evidence>
<dbReference type="Proteomes" id="UP000272025">
    <property type="component" value="Unassembled WGS sequence"/>
</dbReference>
<dbReference type="PROSITE" id="PS01152">
    <property type="entry name" value="HESB"/>
    <property type="match status" value="1"/>
</dbReference>
<comment type="similarity">
    <text evidence="1">Belongs to the HesB/IscA family.</text>
</comment>
<accession>A0A3N2Q131</accession>
<evidence type="ECO:0000259" key="5">
    <source>
        <dbReference type="Pfam" id="PF01521"/>
    </source>
</evidence>
<dbReference type="EMBL" id="ML119052">
    <property type="protein sequence ID" value="ROT40461.1"/>
    <property type="molecule type" value="Genomic_DNA"/>
</dbReference>
<sequence>MNAPRAASATRLAIGRAMFRCTSEATRTIRPTRTIGSGVRVHEVQAVSRRCYGSATYQSYTLPTNTPPPPPRGENSSASPTTSHELHSPPSPSPRVQNPTDGKNSIEASTSLDTGRTTTAPSDSSPSSPPAAPAPASTSSTAPPPDAKTTPTAGTGPKPRQRPKLRARKAAMKLTPTAVDQLRAMLEGPEPKLIKVGVRNRGCSGLAYHLEWVDKPGLFDETVEQDGVRVLVDSKALFSIIGSEMDWVEDKLSQRFVFRNPNIKEECGCGESFMV</sequence>
<dbReference type="OrthoDB" id="333486at2759"/>
<dbReference type="STRING" id="1314773.A0A3N2Q131"/>
<dbReference type="Pfam" id="PF01521">
    <property type="entry name" value="Fe-S_biosyn"/>
    <property type="match status" value="1"/>
</dbReference>
<dbReference type="InterPro" id="IPR050322">
    <property type="entry name" value="Fe-S_cluster_asmbl/transfer"/>
</dbReference>
<gene>
    <name evidence="6" type="ORF">SODALDRAFT_271769</name>
</gene>
<dbReference type="PANTHER" id="PTHR10072:SF41">
    <property type="entry name" value="IRON-SULFUR CLUSTER ASSEMBLY 1 HOMOLOG, MITOCHONDRIAL"/>
    <property type="match status" value="1"/>
</dbReference>
<evidence type="ECO:0000313" key="6">
    <source>
        <dbReference type="EMBL" id="ROT40461.1"/>
    </source>
</evidence>
<dbReference type="InterPro" id="IPR000361">
    <property type="entry name" value="ATAP_core_dom"/>
</dbReference>
<feature type="region of interest" description="Disordered" evidence="4">
    <location>
        <begin position="58"/>
        <end position="167"/>
    </location>
</feature>